<accession>A0ABR3TK96</accession>
<reference evidence="1 2" key="1">
    <citation type="journal article" date="2023" name="Plant Dis.">
        <title>First Report of Diplodia intermedia Causing Canker and Dieback Diseases on Apple Trees in Canada.</title>
        <authorList>
            <person name="Ellouze W."/>
            <person name="Ilyukhin E."/>
            <person name="Sulman M."/>
            <person name="Ali S."/>
        </authorList>
    </citation>
    <scope>NUCLEOTIDE SEQUENCE [LARGE SCALE GENOMIC DNA]</scope>
    <source>
        <strain evidence="1 2">M45-28</strain>
    </source>
</reference>
<organism evidence="1 2">
    <name type="scientific">Diplodia intermedia</name>
    <dbReference type="NCBI Taxonomy" id="856260"/>
    <lineage>
        <taxon>Eukaryota</taxon>
        <taxon>Fungi</taxon>
        <taxon>Dikarya</taxon>
        <taxon>Ascomycota</taxon>
        <taxon>Pezizomycotina</taxon>
        <taxon>Dothideomycetes</taxon>
        <taxon>Dothideomycetes incertae sedis</taxon>
        <taxon>Botryosphaeriales</taxon>
        <taxon>Botryosphaeriaceae</taxon>
        <taxon>Diplodia</taxon>
    </lineage>
</organism>
<gene>
    <name evidence="1" type="ORF">SLS58_007400</name>
</gene>
<comment type="caution">
    <text evidence="1">The sequence shown here is derived from an EMBL/GenBank/DDBJ whole genome shotgun (WGS) entry which is preliminary data.</text>
</comment>
<keyword evidence="2" id="KW-1185">Reference proteome</keyword>
<evidence type="ECO:0000313" key="2">
    <source>
        <dbReference type="Proteomes" id="UP001521184"/>
    </source>
</evidence>
<name>A0ABR3TK96_9PEZI</name>
<dbReference type="EMBL" id="JAKEKT020000056">
    <property type="protein sequence ID" value="KAL1639974.1"/>
    <property type="molecule type" value="Genomic_DNA"/>
</dbReference>
<sequence>MGVRSQVCRRVKKFANPNLKLAALEDLLQVQRCVKLNCGICCMLQCFRWFERIYQLYSEVK</sequence>
<evidence type="ECO:0000313" key="1">
    <source>
        <dbReference type="EMBL" id="KAL1639974.1"/>
    </source>
</evidence>
<proteinExistence type="predicted"/>
<dbReference type="Proteomes" id="UP001521184">
    <property type="component" value="Unassembled WGS sequence"/>
</dbReference>
<protein>
    <submittedName>
        <fullName evidence="1">Uncharacterized protein</fullName>
    </submittedName>
</protein>